<organism evidence="1 2">
    <name type="scientific">Sulfitobacter sediminilitoris</name>
    <dbReference type="NCBI Taxonomy" id="2698830"/>
    <lineage>
        <taxon>Bacteria</taxon>
        <taxon>Pseudomonadati</taxon>
        <taxon>Pseudomonadota</taxon>
        <taxon>Alphaproteobacteria</taxon>
        <taxon>Rhodobacterales</taxon>
        <taxon>Roseobacteraceae</taxon>
        <taxon>Sulfitobacter</taxon>
    </lineage>
</organism>
<sequence length="96" mass="10667">MPEFTVRSQFEQIMARRFSDTCETVAFDTAGGNWHLHALIAQFGDRGIHARTLAGRYAPTHPLSFDKHIEDFASKYGFSVSPESQALCAAAKTEAF</sequence>
<protein>
    <submittedName>
        <fullName evidence="1">Uncharacterized protein</fullName>
    </submittedName>
</protein>
<keyword evidence="2" id="KW-1185">Reference proteome</keyword>
<dbReference type="AlphaFoldDB" id="A0A6P0C708"/>
<dbReference type="RefSeq" id="WP_164351868.1">
    <property type="nucleotide sequence ID" value="NZ_JAABNT010000001.1"/>
</dbReference>
<name>A0A6P0C708_9RHOB</name>
<dbReference type="Proteomes" id="UP000468591">
    <property type="component" value="Unassembled WGS sequence"/>
</dbReference>
<dbReference type="EMBL" id="JAABNT010000001">
    <property type="protein sequence ID" value="NEK21025.1"/>
    <property type="molecule type" value="Genomic_DNA"/>
</dbReference>
<evidence type="ECO:0000313" key="1">
    <source>
        <dbReference type="EMBL" id="NEK21025.1"/>
    </source>
</evidence>
<reference evidence="1 2" key="1">
    <citation type="submission" date="2020-01" db="EMBL/GenBank/DDBJ databases">
        <title>Sulfitobacter sediminilitoris sp. nov., isolated from a tidal flat.</title>
        <authorList>
            <person name="Park S."/>
            <person name="Yoon J.-H."/>
        </authorList>
    </citation>
    <scope>NUCLEOTIDE SEQUENCE [LARGE SCALE GENOMIC DNA]</scope>
    <source>
        <strain evidence="1 2">JBTF-M27</strain>
    </source>
</reference>
<proteinExistence type="predicted"/>
<accession>A0A6P0C708</accession>
<gene>
    <name evidence="1" type="ORF">GV827_01230</name>
</gene>
<comment type="caution">
    <text evidence="1">The sequence shown here is derived from an EMBL/GenBank/DDBJ whole genome shotgun (WGS) entry which is preliminary data.</text>
</comment>
<evidence type="ECO:0000313" key="2">
    <source>
        <dbReference type="Proteomes" id="UP000468591"/>
    </source>
</evidence>